<dbReference type="PATRIC" id="fig|167964.4.peg.522"/>
<dbReference type="PANTHER" id="PTHR14413:SF16">
    <property type="entry name" value="LARGE RIBOSOMAL SUBUNIT PROTEIN BL17M"/>
    <property type="match status" value="1"/>
</dbReference>
<protein>
    <recommendedName>
        <fullName evidence="4">Large ribosomal subunit protein bL17</fullName>
    </recommendedName>
</protein>
<dbReference type="AlphaFoldDB" id="A0A117LH64"/>
<gene>
    <name evidence="4" type="primary">rplQ</name>
    <name evidence="6" type="ORF">XD73_0172</name>
</gene>
<keyword evidence="3 4" id="KW-0687">Ribonucleoprotein</keyword>
<name>A0A117LH64_9CHLR</name>
<sequence>MRHQVAGKKLNRNSGNRKALRRTLIKQLFTHDQIKTTRAKAQAIRGDAEKLITLAKNSSKGTDIDKVNARRLAAAKLNDAGVVKHLFDDIAPRFENRNGGYTRMIKLGPRKGDDADMVLLELVEK</sequence>
<organism evidence="6 7">
    <name type="scientific">Anaerolinea thermophila</name>
    <dbReference type="NCBI Taxonomy" id="167964"/>
    <lineage>
        <taxon>Bacteria</taxon>
        <taxon>Bacillati</taxon>
        <taxon>Chloroflexota</taxon>
        <taxon>Anaerolineae</taxon>
        <taxon>Anaerolineales</taxon>
        <taxon>Anaerolineaceae</taxon>
        <taxon>Anaerolinea</taxon>
    </lineage>
</organism>
<dbReference type="HAMAP" id="MF_01368">
    <property type="entry name" value="Ribosomal_bL17"/>
    <property type="match status" value="1"/>
</dbReference>
<accession>A0A117LH64</accession>
<evidence type="ECO:0000256" key="3">
    <source>
        <dbReference type="ARBA" id="ARBA00023274"/>
    </source>
</evidence>
<dbReference type="Pfam" id="PF01196">
    <property type="entry name" value="Ribosomal_L17"/>
    <property type="match status" value="1"/>
</dbReference>
<comment type="subunit">
    <text evidence="4">Part of the 50S ribosomal subunit. Contacts protein L32.</text>
</comment>
<dbReference type="SUPFAM" id="SSF64263">
    <property type="entry name" value="Prokaryotic ribosomal protein L17"/>
    <property type="match status" value="1"/>
</dbReference>
<dbReference type="GO" id="GO:0003735">
    <property type="term" value="F:structural constituent of ribosome"/>
    <property type="evidence" value="ECO:0007669"/>
    <property type="project" value="InterPro"/>
</dbReference>
<dbReference type="Gene3D" id="3.90.1030.10">
    <property type="entry name" value="Ribosomal protein L17"/>
    <property type="match status" value="1"/>
</dbReference>
<keyword evidence="2 4" id="KW-0689">Ribosomal protein</keyword>
<evidence type="ECO:0000313" key="6">
    <source>
        <dbReference type="EMBL" id="KUK46975.1"/>
    </source>
</evidence>
<dbReference type="GO" id="GO:0006412">
    <property type="term" value="P:translation"/>
    <property type="evidence" value="ECO:0007669"/>
    <property type="project" value="UniProtKB-UniRule"/>
</dbReference>
<reference evidence="6 7" key="1">
    <citation type="journal article" date="2015" name="MBio">
        <title>Genome-Resolved Metagenomic Analysis Reveals Roles for Candidate Phyla and Other Microbial Community Members in Biogeochemical Transformations in Oil Reservoirs.</title>
        <authorList>
            <person name="Hu P."/>
            <person name="Tom L."/>
            <person name="Singh A."/>
            <person name="Thomas B.C."/>
            <person name="Baker B.J."/>
            <person name="Piceno Y.M."/>
            <person name="Andersen G.L."/>
            <person name="Banfield J.F."/>
        </authorList>
    </citation>
    <scope>NUCLEOTIDE SEQUENCE [LARGE SCALE GENOMIC DNA]</scope>
    <source>
        <strain evidence="6">46_16</strain>
    </source>
</reference>
<evidence type="ECO:0000256" key="4">
    <source>
        <dbReference type="HAMAP-Rule" id="MF_01368"/>
    </source>
</evidence>
<evidence type="ECO:0000256" key="5">
    <source>
        <dbReference type="RuleBase" id="RU000660"/>
    </source>
</evidence>
<evidence type="ECO:0000313" key="7">
    <source>
        <dbReference type="Proteomes" id="UP000064249"/>
    </source>
</evidence>
<dbReference type="EMBL" id="LGFU01000003">
    <property type="protein sequence ID" value="KUK46975.1"/>
    <property type="molecule type" value="Genomic_DNA"/>
</dbReference>
<dbReference type="InterPro" id="IPR036373">
    <property type="entry name" value="Ribosomal_bL17_sf"/>
</dbReference>
<comment type="caution">
    <text evidence="6">The sequence shown here is derived from an EMBL/GenBank/DDBJ whole genome shotgun (WGS) entry which is preliminary data.</text>
</comment>
<dbReference type="GO" id="GO:0022625">
    <property type="term" value="C:cytosolic large ribosomal subunit"/>
    <property type="evidence" value="ECO:0007669"/>
    <property type="project" value="TreeGrafter"/>
</dbReference>
<comment type="similarity">
    <text evidence="1 4 5">Belongs to the bacterial ribosomal protein bL17 family.</text>
</comment>
<evidence type="ECO:0000256" key="1">
    <source>
        <dbReference type="ARBA" id="ARBA00008777"/>
    </source>
</evidence>
<proteinExistence type="inferred from homology"/>
<evidence type="ECO:0000256" key="2">
    <source>
        <dbReference type="ARBA" id="ARBA00022980"/>
    </source>
</evidence>
<dbReference type="PANTHER" id="PTHR14413">
    <property type="entry name" value="RIBOSOMAL PROTEIN L17"/>
    <property type="match status" value="1"/>
</dbReference>
<dbReference type="Proteomes" id="UP000064249">
    <property type="component" value="Unassembled WGS sequence"/>
</dbReference>
<dbReference type="NCBIfam" id="TIGR00059">
    <property type="entry name" value="L17"/>
    <property type="match status" value="1"/>
</dbReference>
<dbReference type="InterPro" id="IPR000456">
    <property type="entry name" value="Ribosomal_bL17"/>
</dbReference>